<keyword evidence="6" id="KW-1185">Reference proteome</keyword>
<reference evidence="5" key="1">
    <citation type="journal article" date="2014" name="Int. J. Syst. Evol. Microbiol.">
        <title>Complete genome sequence of Corynebacterium casei LMG S-19264T (=DSM 44701T), isolated from a smear-ripened cheese.</title>
        <authorList>
            <consortium name="US DOE Joint Genome Institute (JGI-PGF)"/>
            <person name="Walter F."/>
            <person name="Albersmeier A."/>
            <person name="Kalinowski J."/>
            <person name="Ruckert C."/>
        </authorList>
    </citation>
    <scope>NUCLEOTIDE SEQUENCE</scope>
    <source>
        <strain evidence="5">CGMCC 1.12408</strain>
    </source>
</reference>
<evidence type="ECO:0000313" key="6">
    <source>
        <dbReference type="Proteomes" id="UP000613512"/>
    </source>
</evidence>
<gene>
    <name evidence="5" type="ORF">GCM10008025_25730</name>
</gene>
<keyword evidence="1" id="KW-0678">Repressor</keyword>
<reference evidence="5" key="2">
    <citation type="submission" date="2020-09" db="EMBL/GenBank/DDBJ databases">
        <authorList>
            <person name="Sun Q."/>
            <person name="Zhou Y."/>
        </authorList>
    </citation>
    <scope>NUCLEOTIDE SEQUENCE</scope>
    <source>
        <strain evidence="5">CGMCC 1.12408</strain>
    </source>
</reference>
<dbReference type="InterPro" id="IPR009057">
    <property type="entry name" value="Homeodomain-like_sf"/>
</dbReference>
<keyword evidence="2 3" id="KW-0238">DNA-binding</keyword>
<organism evidence="5 6">
    <name type="scientific">Ornithinibacillus halotolerans</name>
    <dbReference type="NCBI Taxonomy" id="1274357"/>
    <lineage>
        <taxon>Bacteria</taxon>
        <taxon>Bacillati</taxon>
        <taxon>Bacillota</taxon>
        <taxon>Bacilli</taxon>
        <taxon>Bacillales</taxon>
        <taxon>Bacillaceae</taxon>
        <taxon>Ornithinibacillus</taxon>
    </lineage>
</organism>
<name>A0A916S2V0_9BACI</name>
<dbReference type="Pfam" id="PF00440">
    <property type="entry name" value="TetR_N"/>
    <property type="match status" value="1"/>
</dbReference>
<dbReference type="AlphaFoldDB" id="A0A916S2V0"/>
<dbReference type="EMBL" id="BMEY01000013">
    <property type="protein sequence ID" value="GGA81228.1"/>
    <property type="molecule type" value="Genomic_DNA"/>
</dbReference>
<dbReference type="PRINTS" id="PR00455">
    <property type="entry name" value="HTHTETR"/>
</dbReference>
<dbReference type="SUPFAM" id="SSF46689">
    <property type="entry name" value="Homeodomain-like"/>
    <property type="match status" value="1"/>
</dbReference>
<evidence type="ECO:0000313" key="5">
    <source>
        <dbReference type="EMBL" id="GGA81228.1"/>
    </source>
</evidence>
<dbReference type="PANTHER" id="PTHR43479:SF22">
    <property type="entry name" value="TRANSCRIPTIONAL REGULATOR, TETR FAMILY"/>
    <property type="match status" value="1"/>
</dbReference>
<feature type="domain" description="HTH tetR-type" evidence="4">
    <location>
        <begin position="1"/>
        <end position="61"/>
    </location>
</feature>
<dbReference type="PROSITE" id="PS50977">
    <property type="entry name" value="HTH_TETR_2"/>
    <property type="match status" value="1"/>
</dbReference>
<evidence type="ECO:0000259" key="4">
    <source>
        <dbReference type="PROSITE" id="PS50977"/>
    </source>
</evidence>
<dbReference type="Proteomes" id="UP000613512">
    <property type="component" value="Unassembled WGS sequence"/>
</dbReference>
<proteinExistence type="predicted"/>
<feature type="DNA-binding region" description="H-T-H motif" evidence="3">
    <location>
        <begin position="24"/>
        <end position="43"/>
    </location>
</feature>
<accession>A0A916S2V0</accession>
<evidence type="ECO:0000256" key="3">
    <source>
        <dbReference type="PROSITE-ProRule" id="PRU00335"/>
    </source>
</evidence>
<dbReference type="PANTHER" id="PTHR43479">
    <property type="entry name" value="ACREF/ENVCD OPERON REPRESSOR-RELATED"/>
    <property type="match status" value="1"/>
</dbReference>
<dbReference type="GO" id="GO:0003677">
    <property type="term" value="F:DNA binding"/>
    <property type="evidence" value="ECO:0007669"/>
    <property type="project" value="UniProtKB-UniRule"/>
</dbReference>
<protein>
    <submittedName>
        <fullName evidence="5">TetR family transcriptional regulator</fullName>
    </submittedName>
</protein>
<dbReference type="InterPro" id="IPR050624">
    <property type="entry name" value="HTH-type_Tx_Regulator"/>
</dbReference>
<dbReference type="RefSeq" id="WP_188385071.1">
    <property type="nucleotide sequence ID" value="NZ_BMEY01000013.1"/>
</dbReference>
<dbReference type="InterPro" id="IPR001647">
    <property type="entry name" value="HTH_TetR"/>
</dbReference>
<dbReference type="Gene3D" id="1.10.357.10">
    <property type="entry name" value="Tetracycline Repressor, domain 2"/>
    <property type="match status" value="1"/>
</dbReference>
<comment type="caution">
    <text evidence="5">The sequence shown here is derived from an EMBL/GenBank/DDBJ whole genome shotgun (WGS) entry which is preliminary data.</text>
</comment>
<evidence type="ECO:0000256" key="1">
    <source>
        <dbReference type="ARBA" id="ARBA00022491"/>
    </source>
</evidence>
<sequence length="277" mass="32178">MSKKQLIMEKAVELFSKQGFEATSVQQITDYCGISKGAFYLSFKSKDELILALIDYYMQQFSTELDYTVRNETKENTLYQFFYKTFHAFSNHVEFARLLMKEQTYSLNEALLDKMRYYDQLTNETILTIIEKVYGDAINDIKFDLILAIKGLLNSYSSLLLFNKVAFDEELAAESLVEKTNILATYMSTPFITEEQGKMFQHFSVEDMSKEQLLSLMSSIADDIEDSLEKDSLVLLKEQIDHTSFNLAIIKGLIENIRANKQCKWIAYLLEKHFNLL</sequence>
<evidence type="ECO:0000256" key="2">
    <source>
        <dbReference type="ARBA" id="ARBA00023125"/>
    </source>
</evidence>